<dbReference type="EMBL" id="JALQCW010000003">
    <property type="protein sequence ID" value="MCK9796385.1"/>
    <property type="molecule type" value="Genomic_DNA"/>
</dbReference>
<keyword evidence="1" id="KW-0472">Membrane</keyword>
<evidence type="ECO:0000313" key="3">
    <source>
        <dbReference type="EMBL" id="MCK9796385.1"/>
    </source>
</evidence>
<reference evidence="3 4" key="2">
    <citation type="journal article" date="2023" name="Plant Pathol.">
        <title>Dismantling and reorganizing Pseudomonas marginalis sensu#lato.</title>
        <authorList>
            <person name="Sawada H."/>
            <person name="Fujikawa T."/>
            <person name="Satou M."/>
        </authorList>
    </citation>
    <scope>NUCLEOTIDE SEQUENCE [LARGE SCALE GENOMIC DNA]</scope>
    <source>
        <strain evidence="3 4">MAFF 302030</strain>
    </source>
</reference>
<protein>
    <submittedName>
        <fullName evidence="3">Pilus assembly protein TadG-related protein</fullName>
    </submittedName>
</protein>
<proteinExistence type="predicted"/>
<gene>
    <name evidence="3" type="ORF">M1B34_01125</name>
</gene>
<evidence type="ECO:0000256" key="1">
    <source>
        <dbReference type="SAM" id="Phobius"/>
    </source>
</evidence>
<evidence type="ECO:0000259" key="2">
    <source>
        <dbReference type="Pfam" id="PF13400"/>
    </source>
</evidence>
<name>A0A9X2C3P8_9PSED</name>
<dbReference type="Proteomes" id="UP001155059">
    <property type="component" value="Unassembled WGS sequence"/>
</dbReference>
<feature type="transmembrane region" description="Helical" evidence="1">
    <location>
        <begin position="18"/>
        <end position="38"/>
    </location>
</feature>
<comment type="caution">
    <text evidence="3">The sequence shown here is derived from an EMBL/GenBank/DDBJ whole genome shotgun (WGS) entry which is preliminary data.</text>
</comment>
<dbReference type="InterPro" id="IPR028087">
    <property type="entry name" value="Tad_N"/>
</dbReference>
<keyword evidence="1" id="KW-0812">Transmembrane</keyword>
<sequence length="673" mass="68794">MLDVFPERLVRPGRQRGAIGLIAAVSLGLALLLMLLVVDSGRLYLEQRKLQRVADNAALEAVSRGGTCQAGLTAAQYANQSAVRNGFTPDADSTLNTTCGGLVTGANGVRTFSLNASQSAAVRVIVSDSVHTSVARGVGALFSAGPVSLNTQLTATAVAATPAPSLAQLSIRSTLLTVSSAQSTLLNGVIGRMLGGSLNVDALGWNGLINTNINLLSFLDQLAINVGASAGNYTQLLNTSVTLTQLIQAAATVVQANGATADVLTALGQLKVAAINQTPLTLGDILKLQTGMPSTALDANLQLFQLVQALIQLSNSKSAAAVTLPANLLGLGSVTVRTKVIEPPQLSAVGDPRLAKADPQGANRIYVRTAQVRTLVSVNLTGLSGVTGLANALLGLVGNLTPTLNSLLKLDLASTINSVGCLLGAGCEQIDPQLLPSPQIDISLELGGAKAYVTDYSCPTGTTGTKSLTVHSESSIADIKVGKIDSTNAFSSSAEPTVMPLALIDLGIWTCHKLLGIGTCGPQRTAFAAGGIGIQVDSQVGLTQTGSNQGRDMVFASSASPFPEPPNVKQTPSYKNMAPTQNLVNSLATTISGINLIVYQPVNNNPLGAVVAGVGGLISGVSTLLTPVISGLLSPVLDPLLNNLLSMLGINLMDVEVGANLTCGQAGRAYLVI</sequence>
<dbReference type="AlphaFoldDB" id="A0A9X2C3P8"/>
<evidence type="ECO:0000313" key="4">
    <source>
        <dbReference type="Proteomes" id="UP001155059"/>
    </source>
</evidence>
<accession>A0A9X2C3P8</accession>
<feature type="domain" description="Putative Flp pilus-assembly TadG-like N-terminal" evidence="2">
    <location>
        <begin position="17"/>
        <end position="63"/>
    </location>
</feature>
<reference evidence="3 4" key="1">
    <citation type="journal article" date="2022" name="Int. J. Syst. Evol. Microbiol.">
        <title>Pseudomonas aegrilactucae sp. nov. and Pseudomonas morbosilactucae sp. nov., pathogens causing bacterial rot of lettuce in Japan.</title>
        <authorList>
            <person name="Sawada H."/>
            <person name="Fujikawa T."/>
            <person name="Satou M."/>
        </authorList>
    </citation>
    <scope>NUCLEOTIDE SEQUENCE [LARGE SCALE GENOMIC DNA]</scope>
    <source>
        <strain evidence="3 4">MAFF 302030</strain>
    </source>
</reference>
<keyword evidence="1" id="KW-1133">Transmembrane helix</keyword>
<dbReference type="RefSeq" id="WP_268264226.1">
    <property type="nucleotide sequence ID" value="NZ_JALQCW010000003.1"/>
</dbReference>
<organism evidence="3 4">
    <name type="scientific">Pseudomonas morbosilactucae</name>
    <dbReference type="NCBI Taxonomy" id="2938197"/>
    <lineage>
        <taxon>Bacteria</taxon>
        <taxon>Pseudomonadati</taxon>
        <taxon>Pseudomonadota</taxon>
        <taxon>Gammaproteobacteria</taxon>
        <taxon>Pseudomonadales</taxon>
        <taxon>Pseudomonadaceae</taxon>
        <taxon>Pseudomonas</taxon>
    </lineage>
</organism>
<dbReference type="Pfam" id="PF13400">
    <property type="entry name" value="Tad"/>
    <property type="match status" value="1"/>
</dbReference>